<reference evidence="2" key="1">
    <citation type="submission" date="2023-04" db="EMBL/GenBank/DDBJ databases">
        <authorList>
            <consortium name="ELIXIR-Norway"/>
        </authorList>
    </citation>
    <scope>NUCLEOTIDE SEQUENCE [LARGE SCALE GENOMIC DNA]</scope>
</reference>
<proteinExistence type="predicted"/>
<dbReference type="Proteomes" id="UP001176941">
    <property type="component" value="Chromosome 4"/>
</dbReference>
<protein>
    <submittedName>
        <fullName evidence="2">Uncharacterized protein</fullName>
    </submittedName>
</protein>
<accession>A0ABN8ZPK8</accession>
<evidence type="ECO:0000313" key="2">
    <source>
        <dbReference type="EMBL" id="CAI9174921.1"/>
    </source>
</evidence>
<evidence type="ECO:0000256" key="1">
    <source>
        <dbReference type="SAM" id="MobiDB-lite"/>
    </source>
</evidence>
<dbReference type="EMBL" id="OX459940">
    <property type="protein sequence ID" value="CAI9174921.1"/>
    <property type="molecule type" value="Genomic_DNA"/>
</dbReference>
<feature type="region of interest" description="Disordered" evidence="1">
    <location>
        <begin position="1"/>
        <end position="28"/>
    </location>
</feature>
<organism evidence="2 3">
    <name type="scientific">Rangifer tarandus platyrhynchus</name>
    <name type="common">Svalbard reindeer</name>
    <dbReference type="NCBI Taxonomy" id="3082113"/>
    <lineage>
        <taxon>Eukaryota</taxon>
        <taxon>Metazoa</taxon>
        <taxon>Chordata</taxon>
        <taxon>Craniata</taxon>
        <taxon>Vertebrata</taxon>
        <taxon>Euteleostomi</taxon>
        <taxon>Mammalia</taxon>
        <taxon>Eutheria</taxon>
        <taxon>Laurasiatheria</taxon>
        <taxon>Artiodactyla</taxon>
        <taxon>Ruminantia</taxon>
        <taxon>Pecora</taxon>
        <taxon>Cervidae</taxon>
        <taxon>Odocoileinae</taxon>
        <taxon>Rangifer</taxon>
    </lineage>
</organism>
<keyword evidence="3" id="KW-1185">Reference proteome</keyword>
<gene>
    <name evidence="2" type="ORF">MRATA1EN1_LOCUS23883</name>
</gene>
<sequence>MPGSWHWKKHLGERGTDASPPCQPQLGFSWKRLAPEGRTQEGPQLCSAWPCQVQKGPAEKAGCPVPAQS</sequence>
<evidence type="ECO:0000313" key="3">
    <source>
        <dbReference type="Proteomes" id="UP001176941"/>
    </source>
</evidence>
<name>A0ABN8ZPK8_RANTA</name>